<dbReference type="Pfam" id="PF04542">
    <property type="entry name" value="Sigma70_r2"/>
    <property type="match status" value="1"/>
</dbReference>
<name>A0ABV6E1M0_9ACTN</name>
<dbReference type="CDD" id="cd06171">
    <property type="entry name" value="Sigma70_r4"/>
    <property type="match status" value="1"/>
</dbReference>
<gene>
    <name evidence="9" type="ORF">ACFFJG_10395</name>
</gene>
<evidence type="ECO:0000313" key="9">
    <source>
        <dbReference type="EMBL" id="MFC0222892.1"/>
    </source>
</evidence>
<evidence type="ECO:0000256" key="2">
    <source>
        <dbReference type="ARBA" id="ARBA00023015"/>
    </source>
</evidence>
<dbReference type="InterPro" id="IPR013249">
    <property type="entry name" value="RNA_pol_sigma70_r4_t2"/>
</dbReference>
<evidence type="ECO:0000259" key="7">
    <source>
        <dbReference type="Pfam" id="PF04542"/>
    </source>
</evidence>
<keyword evidence="6" id="KW-0472">Membrane</keyword>
<dbReference type="InterPro" id="IPR036388">
    <property type="entry name" value="WH-like_DNA-bd_sf"/>
</dbReference>
<protein>
    <submittedName>
        <fullName evidence="9">SigE family RNA polymerase sigma factor</fullName>
    </submittedName>
</protein>
<dbReference type="Gene3D" id="1.10.10.10">
    <property type="entry name" value="Winged helix-like DNA-binding domain superfamily/Winged helix DNA-binding domain"/>
    <property type="match status" value="1"/>
</dbReference>
<evidence type="ECO:0000256" key="3">
    <source>
        <dbReference type="ARBA" id="ARBA00023082"/>
    </source>
</evidence>
<keyword evidence="6" id="KW-0812">Transmembrane</keyword>
<dbReference type="PANTHER" id="PTHR43133:SF50">
    <property type="entry name" value="ECF RNA POLYMERASE SIGMA FACTOR SIGM"/>
    <property type="match status" value="1"/>
</dbReference>
<dbReference type="InterPro" id="IPR013325">
    <property type="entry name" value="RNA_pol_sigma_r2"/>
</dbReference>
<organism evidence="9 10">
    <name type="scientific">Nocardioides zeicaulis</name>
    <dbReference type="NCBI Taxonomy" id="1776857"/>
    <lineage>
        <taxon>Bacteria</taxon>
        <taxon>Bacillati</taxon>
        <taxon>Actinomycetota</taxon>
        <taxon>Actinomycetes</taxon>
        <taxon>Propionibacteriales</taxon>
        <taxon>Nocardioidaceae</taxon>
        <taxon>Nocardioides</taxon>
    </lineage>
</organism>
<evidence type="ECO:0000256" key="4">
    <source>
        <dbReference type="ARBA" id="ARBA00023125"/>
    </source>
</evidence>
<evidence type="ECO:0000256" key="6">
    <source>
        <dbReference type="SAM" id="Phobius"/>
    </source>
</evidence>
<sequence length="478" mass="52202">MSENDLLTRLDDELAHLPSIPPTAYLRQGKRVRRRRRAVAAGAVVAVGVTAVQVLAPGAGRETTIAEEVAPDHVAHVDLGPDPDYVAPEPRNAVEAVDGLAGVDWFTTADIPSWASEYGSHGPVALTPDGRLWVAPDAEVARTVVDPYPPGEDGITASYAVEARWQDAPDELADRFVWVIIATDGTGPGTGTMDEPGRWTDDFELWVDDATAHEQGRPSFAERLLTFVDDTTDTVGVGAEGVELLHQQRDPDLGPGWVRHTRAAAADVDWRGVRWYVVAVDPKARGAVVPGLPGRHRDRLRRLPGPGRPGGTVSRSYDSYVEFVAARQPALRRIAYAVCRDDSRAEDVLQEALVKLYLAWSRVQGTGREEAYARRIIVNADLDQRRRAWHRLRSSVPVEVVDRPVTDATVADDRSELVAAMRLLPPMQRRTVALRHLLGLSVEETARDLGIGEGTVKSHASRGLAALRTHLGEEVGTR</sequence>
<comment type="similarity">
    <text evidence="1">Belongs to the sigma-70 factor family. ECF subfamily.</text>
</comment>
<dbReference type="InterPro" id="IPR013324">
    <property type="entry name" value="RNA_pol_sigma_r3/r4-like"/>
</dbReference>
<dbReference type="InterPro" id="IPR007627">
    <property type="entry name" value="RNA_pol_sigma70_r2"/>
</dbReference>
<comment type="caution">
    <text evidence="9">The sequence shown here is derived from an EMBL/GenBank/DDBJ whole genome shotgun (WGS) entry which is preliminary data.</text>
</comment>
<keyword evidence="5" id="KW-0804">Transcription</keyword>
<dbReference type="Proteomes" id="UP001589698">
    <property type="component" value="Unassembled WGS sequence"/>
</dbReference>
<dbReference type="RefSeq" id="WP_378518619.1">
    <property type="nucleotide sequence ID" value="NZ_CBCSDI010000031.1"/>
</dbReference>
<feature type="transmembrane region" description="Helical" evidence="6">
    <location>
        <begin position="38"/>
        <end position="56"/>
    </location>
</feature>
<keyword evidence="3" id="KW-0731">Sigma factor</keyword>
<keyword evidence="10" id="KW-1185">Reference proteome</keyword>
<evidence type="ECO:0000259" key="8">
    <source>
        <dbReference type="Pfam" id="PF08281"/>
    </source>
</evidence>
<keyword evidence="2" id="KW-0805">Transcription regulation</keyword>
<proteinExistence type="inferred from homology"/>
<dbReference type="Pfam" id="PF08281">
    <property type="entry name" value="Sigma70_r4_2"/>
    <property type="match status" value="1"/>
</dbReference>
<dbReference type="SUPFAM" id="SSF88946">
    <property type="entry name" value="Sigma2 domain of RNA polymerase sigma factors"/>
    <property type="match status" value="1"/>
</dbReference>
<dbReference type="PANTHER" id="PTHR43133">
    <property type="entry name" value="RNA POLYMERASE ECF-TYPE SIGMA FACTO"/>
    <property type="match status" value="1"/>
</dbReference>
<feature type="domain" description="RNA polymerase sigma-70 region 2" evidence="7">
    <location>
        <begin position="324"/>
        <end position="390"/>
    </location>
</feature>
<dbReference type="NCBIfam" id="TIGR02937">
    <property type="entry name" value="sigma70-ECF"/>
    <property type="match status" value="1"/>
</dbReference>
<keyword evidence="6" id="KW-1133">Transmembrane helix</keyword>
<accession>A0ABV6E1M0</accession>
<feature type="domain" description="RNA polymerase sigma factor 70 region 4 type 2" evidence="8">
    <location>
        <begin position="416"/>
        <end position="467"/>
    </location>
</feature>
<dbReference type="Gene3D" id="1.10.1740.10">
    <property type="match status" value="1"/>
</dbReference>
<keyword evidence="4" id="KW-0238">DNA-binding</keyword>
<dbReference type="InterPro" id="IPR014284">
    <property type="entry name" value="RNA_pol_sigma-70_dom"/>
</dbReference>
<evidence type="ECO:0000256" key="5">
    <source>
        <dbReference type="ARBA" id="ARBA00023163"/>
    </source>
</evidence>
<evidence type="ECO:0000313" key="10">
    <source>
        <dbReference type="Proteomes" id="UP001589698"/>
    </source>
</evidence>
<reference evidence="9 10" key="1">
    <citation type="submission" date="2024-09" db="EMBL/GenBank/DDBJ databases">
        <authorList>
            <person name="Sun Q."/>
            <person name="Mori K."/>
        </authorList>
    </citation>
    <scope>NUCLEOTIDE SEQUENCE [LARGE SCALE GENOMIC DNA]</scope>
    <source>
        <strain evidence="9 10">CCM 8654</strain>
    </source>
</reference>
<dbReference type="InterPro" id="IPR039425">
    <property type="entry name" value="RNA_pol_sigma-70-like"/>
</dbReference>
<dbReference type="EMBL" id="JBHLXH010000001">
    <property type="protein sequence ID" value="MFC0222892.1"/>
    <property type="molecule type" value="Genomic_DNA"/>
</dbReference>
<evidence type="ECO:0000256" key="1">
    <source>
        <dbReference type="ARBA" id="ARBA00010641"/>
    </source>
</evidence>
<dbReference type="SUPFAM" id="SSF88659">
    <property type="entry name" value="Sigma3 and sigma4 domains of RNA polymerase sigma factors"/>
    <property type="match status" value="1"/>
</dbReference>